<keyword evidence="3" id="KW-1185">Reference proteome</keyword>
<accession>A0A9W7XAJ4</accession>
<dbReference type="EMBL" id="MU629833">
    <property type="protein sequence ID" value="KAJ1255022.1"/>
    <property type="molecule type" value="Genomic_DNA"/>
</dbReference>
<dbReference type="PANTHER" id="PTHR31549">
    <property type="entry name" value="PROTEIN, PUTATIVE (DUF247)-RELATED-RELATED"/>
    <property type="match status" value="1"/>
</dbReference>
<proteinExistence type="predicted"/>
<evidence type="ECO:0000313" key="3">
    <source>
        <dbReference type="Proteomes" id="UP001164776"/>
    </source>
</evidence>
<gene>
    <name evidence="2" type="ORF">BS78_K298100</name>
</gene>
<dbReference type="OrthoDB" id="612970at2759"/>
<organism evidence="2 3">
    <name type="scientific">Paspalum vaginatum</name>
    <name type="common">seashore paspalum</name>
    <dbReference type="NCBI Taxonomy" id="158149"/>
    <lineage>
        <taxon>Eukaryota</taxon>
        <taxon>Viridiplantae</taxon>
        <taxon>Streptophyta</taxon>
        <taxon>Embryophyta</taxon>
        <taxon>Tracheophyta</taxon>
        <taxon>Spermatophyta</taxon>
        <taxon>Magnoliopsida</taxon>
        <taxon>Liliopsida</taxon>
        <taxon>Poales</taxon>
        <taxon>Poaceae</taxon>
        <taxon>PACMAD clade</taxon>
        <taxon>Panicoideae</taxon>
        <taxon>Andropogonodae</taxon>
        <taxon>Paspaleae</taxon>
        <taxon>Paspalinae</taxon>
        <taxon>Paspalum</taxon>
    </lineage>
</organism>
<keyword evidence="1" id="KW-0812">Transmembrane</keyword>
<keyword evidence="1" id="KW-1133">Transmembrane helix</keyword>
<feature type="transmembrane region" description="Helical" evidence="1">
    <location>
        <begin position="526"/>
        <end position="546"/>
    </location>
</feature>
<dbReference type="InterPro" id="IPR004158">
    <property type="entry name" value="DUF247_pln"/>
</dbReference>
<comment type="caution">
    <text evidence="2">The sequence shown here is derived from an EMBL/GenBank/DDBJ whole genome shotgun (WGS) entry which is preliminary data.</text>
</comment>
<dbReference type="Pfam" id="PF03140">
    <property type="entry name" value="DUF247"/>
    <property type="match status" value="1"/>
</dbReference>
<reference evidence="2 3" key="1">
    <citation type="submission" date="2022-10" db="EMBL/GenBank/DDBJ databases">
        <title>WGS assembly of Paspalum vaginatum 540-79.</title>
        <authorList>
            <person name="Sun G."/>
            <person name="Wase N."/>
            <person name="Shu S."/>
            <person name="Jenkins J."/>
            <person name="Zhou B."/>
            <person name="Torres-Rodriguez J."/>
            <person name="Chen C."/>
            <person name="Sandor L."/>
            <person name="Plott C."/>
            <person name="Yoshinga Y."/>
            <person name="Daum C."/>
            <person name="Qi P."/>
            <person name="Barry K."/>
            <person name="Lipzen A."/>
            <person name="Berry L."/>
            <person name="Pedersen C."/>
            <person name="Gottilla T."/>
            <person name="Foltz A."/>
            <person name="Yu H."/>
            <person name="O'Malley R."/>
            <person name="Zhang C."/>
            <person name="Devos K."/>
            <person name="Sigmon B."/>
            <person name="Yu B."/>
            <person name="Obata T."/>
            <person name="Schmutz J."/>
            <person name="Schnable J."/>
        </authorList>
    </citation>
    <scope>NUCLEOTIDE SEQUENCE [LARGE SCALE GENOMIC DNA]</scope>
    <source>
        <strain evidence="3">cv. 540-79</strain>
    </source>
</reference>
<dbReference type="AlphaFoldDB" id="A0A9W7XAJ4"/>
<evidence type="ECO:0000256" key="1">
    <source>
        <dbReference type="SAM" id="Phobius"/>
    </source>
</evidence>
<dbReference type="PANTHER" id="PTHR31549:SF32">
    <property type="match status" value="1"/>
</dbReference>
<name>A0A9W7XAJ4_9POAL</name>
<keyword evidence="1" id="KW-0472">Membrane</keyword>
<dbReference type="Proteomes" id="UP001164776">
    <property type="component" value="Unassembled WGS sequence"/>
</dbReference>
<protein>
    <submittedName>
        <fullName evidence="2">Uncharacterized protein</fullName>
    </submittedName>
</protein>
<evidence type="ECO:0000313" key="2">
    <source>
        <dbReference type="EMBL" id="KAJ1255022.1"/>
    </source>
</evidence>
<sequence length="552" mass="61470">MAGFALCFITGSERRQGCPSSPLVQIIIRSADWRWSMYMEPYTAWGVPGDVQLANWSDFQLANRTMLEPAAVWAPVATTDQIFDGCIKTSSATTSSTGGQLVEYAAATQNNDPIEEGARAQDLEIKIHIDPIHVFDTAARRYKAGVDMKKMKMHRYPASIRSPGDLFHTVPTTVAIGPYYHGQDHLRAVEEVKHVAAYHCIRESGRSVQEMYDAVASVAGDARILYDRDVVDGIADGDFLPMMFYDACFLVQYMLTCTANGLDQMDPTLRSFYDANDNDIYHDIMQLENQLPWRVVETVMRFRPVPLTEFVASLRGCLQDRKVPDETPLVLDDGYEPPHLLGLLRYYIVGRSDAKLPSLPATEAISFSVSAIELAEIGITLTANKTTELIHMGVGRKGNLFAELALAPLSLDHTRACLLLNMAALELCTTSSFQDAEDEASAVCSYLLLLAMLVAREEDVHELRKRRLLQGGGGLTNKEALEFLTSTSRQNLRLGSRYIRTMEEIEHYRVSRRTRTKVHAFVYRNFKAIIAVISATAALVGIIGTLKSLKAR</sequence>